<gene>
    <name evidence="4" type="ORF">SAMN02745110_01196</name>
</gene>
<feature type="compositionally biased region" description="Basic and acidic residues" evidence="1">
    <location>
        <begin position="530"/>
        <end position="539"/>
    </location>
</feature>
<keyword evidence="2" id="KW-0812">Transmembrane</keyword>
<accession>A0A1T4MFE1</accession>
<dbReference type="EMBL" id="FUXA01000007">
    <property type="protein sequence ID" value="SJZ65484.1"/>
    <property type="molecule type" value="Genomic_DNA"/>
</dbReference>
<feature type="domain" description="DUF7601" evidence="3">
    <location>
        <begin position="388"/>
        <end position="513"/>
    </location>
</feature>
<dbReference type="Gene3D" id="2.60.40.1140">
    <property type="entry name" value="Collagen-binding surface protein Cna, B-type domain"/>
    <property type="match status" value="1"/>
</dbReference>
<evidence type="ECO:0000259" key="3">
    <source>
        <dbReference type="Pfam" id="PF24547"/>
    </source>
</evidence>
<proteinExistence type="predicted"/>
<keyword evidence="5" id="KW-1185">Reference proteome</keyword>
<feature type="compositionally biased region" description="Acidic residues" evidence="1">
    <location>
        <begin position="515"/>
        <end position="529"/>
    </location>
</feature>
<dbReference type="AlphaFoldDB" id="A0A1T4MFE1"/>
<dbReference type="Proteomes" id="UP000189857">
    <property type="component" value="Unassembled WGS sequence"/>
</dbReference>
<evidence type="ECO:0000313" key="4">
    <source>
        <dbReference type="EMBL" id="SJZ65484.1"/>
    </source>
</evidence>
<evidence type="ECO:0000313" key="5">
    <source>
        <dbReference type="Proteomes" id="UP000189857"/>
    </source>
</evidence>
<dbReference type="Pfam" id="PF24547">
    <property type="entry name" value="DUF7601"/>
    <property type="match status" value="1"/>
</dbReference>
<organism evidence="4 5">
    <name type="scientific">Eubacterium ruminantium</name>
    <dbReference type="NCBI Taxonomy" id="42322"/>
    <lineage>
        <taxon>Bacteria</taxon>
        <taxon>Bacillati</taxon>
        <taxon>Bacillota</taxon>
        <taxon>Clostridia</taxon>
        <taxon>Eubacteriales</taxon>
        <taxon>Eubacteriaceae</taxon>
        <taxon>Eubacterium</taxon>
    </lineage>
</organism>
<name>A0A1T4MFE1_9FIRM</name>
<protein>
    <recommendedName>
        <fullName evidence="3">DUF7601 domain-containing protein</fullName>
    </recommendedName>
</protein>
<evidence type="ECO:0000256" key="2">
    <source>
        <dbReference type="SAM" id="Phobius"/>
    </source>
</evidence>
<dbReference type="RefSeq" id="WP_078787042.1">
    <property type="nucleotide sequence ID" value="NZ_FMTO01000006.1"/>
</dbReference>
<reference evidence="4 5" key="1">
    <citation type="submission" date="2017-02" db="EMBL/GenBank/DDBJ databases">
        <authorList>
            <person name="Peterson S.W."/>
        </authorList>
    </citation>
    <scope>NUCLEOTIDE SEQUENCE [LARGE SCALE GENOMIC DNA]</scope>
    <source>
        <strain evidence="4 5">ATCC 17233</strain>
    </source>
</reference>
<dbReference type="InterPro" id="IPR055382">
    <property type="entry name" value="DUF7601"/>
</dbReference>
<feature type="transmembrane region" description="Helical" evidence="2">
    <location>
        <begin position="577"/>
        <end position="596"/>
    </location>
</feature>
<feature type="region of interest" description="Disordered" evidence="1">
    <location>
        <begin position="515"/>
        <end position="539"/>
    </location>
</feature>
<dbReference type="OrthoDB" id="9816455at2"/>
<evidence type="ECO:0000256" key="1">
    <source>
        <dbReference type="SAM" id="MobiDB-lite"/>
    </source>
</evidence>
<keyword evidence="2" id="KW-1133">Transmembrane helix</keyword>
<sequence>MIFDKSLKAGRKSGFYLLVIFMVALSVFLTDKGVLAKENECYETSTPQDATKKSDDEMKNINNEPGANNGFVTIKVSPKNFMDSWTDDTKYHFNIEFINEGNNYDFSGTTYSIDNNVYDLVRTEAASDIYKIDVDIPIDSVLTINNIPVGVHFSSADDSTARYNQIIHNGKKGSDYGNSVDWIGTADIENTLSSGTITEDFAGEWYFYLARQSSYFRIYKNIEGEANSEDKLNHFKFKLYDTIKEEFYTEPVEVDIVSEEQATSVYPGRNSVNSERVVPDENDEYEIYLRAGQVAVVGNMVHQDDIKFYLDEEEQDDIFAGGNFSAESIFVGGEGMIPAETRLIIEEDENGFYAVDYNGKAADKQEILLGGDKKGYNLLFINRRKLDGKLTIEKTVVGTNKEFEFEVILTDISTDIPFEFPAEGTDIKSVYFYKVRTVYPIDPETGETGEPVSVYSASIKLKGGEKITISKLPVGAGYYVNEVEDSAEGYYVSSEGEEGVISSEGSIAKFINEEMQNEDSNDSDDDTDNDSDKDTNVNKDSKRDIVKEIVVSETVTASKEDDIGKDTNVKTGDSMNLTLFISLTVISLIALIVLIIKKKHDSK</sequence>
<keyword evidence="2" id="KW-0472">Membrane</keyword>